<sequence length="207" mass="23027">MGGALTTRFSRCACEKRSADGALAWGGEVIKRLTRAQREAGDVRRSFDDKDEHCTELEMRMAEVEAARAEEARVAETHMAALETRWLRLEVEKAALLSEKKALASEKEALEADKAASRAELDETKAHAEEEVERLRGEAVNAWDLGKEAFLKSSEFGVLCTKKSLGYFKVGFSGCLAQFRANGYSEEEHPASFLDVKKALMEMSDEE</sequence>
<dbReference type="Proteomes" id="UP000250235">
    <property type="component" value="Unassembled WGS sequence"/>
</dbReference>
<proteinExistence type="predicted"/>
<evidence type="ECO:0000313" key="2">
    <source>
        <dbReference type="EMBL" id="KZV40495.1"/>
    </source>
</evidence>
<keyword evidence="3" id="KW-1185">Reference proteome</keyword>
<gene>
    <name evidence="2" type="ORF">F511_23832</name>
</gene>
<accession>A0A2Z7C0M0</accession>
<evidence type="ECO:0000256" key="1">
    <source>
        <dbReference type="SAM" id="Coils"/>
    </source>
</evidence>
<dbReference type="AlphaFoldDB" id="A0A2Z7C0M0"/>
<name>A0A2Z7C0M0_9LAMI</name>
<keyword evidence="1" id="KW-0175">Coiled coil</keyword>
<evidence type="ECO:0000313" key="3">
    <source>
        <dbReference type="Proteomes" id="UP000250235"/>
    </source>
</evidence>
<reference evidence="2 3" key="1">
    <citation type="journal article" date="2015" name="Proc. Natl. Acad. Sci. U.S.A.">
        <title>The resurrection genome of Boea hygrometrica: A blueprint for survival of dehydration.</title>
        <authorList>
            <person name="Xiao L."/>
            <person name="Yang G."/>
            <person name="Zhang L."/>
            <person name="Yang X."/>
            <person name="Zhao S."/>
            <person name="Ji Z."/>
            <person name="Zhou Q."/>
            <person name="Hu M."/>
            <person name="Wang Y."/>
            <person name="Chen M."/>
            <person name="Xu Y."/>
            <person name="Jin H."/>
            <person name="Xiao X."/>
            <person name="Hu G."/>
            <person name="Bao F."/>
            <person name="Hu Y."/>
            <person name="Wan P."/>
            <person name="Li L."/>
            <person name="Deng X."/>
            <person name="Kuang T."/>
            <person name="Xiang C."/>
            <person name="Zhu J.K."/>
            <person name="Oliver M.J."/>
            <person name="He Y."/>
        </authorList>
    </citation>
    <scope>NUCLEOTIDE SEQUENCE [LARGE SCALE GENOMIC DNA]</scope>
    <source>
        <strain evidence="3">cv. XS01</strain>
    </source>
</reference>
<feature type="coiled-coil region" evidence="1">
    <location>
        <begin position="93"/>
        <end position="138"/>
    </location>
</feature>
<organism evidence="2 3">
    <name type="scientific">Dorcoceras hygrometricum</name>
    <dbReference type="NCBI Taxonomy" id="472368"/>
    <lineage>
        <taxon>Eukaryota</taxon>
        <taxon>Viridiplantae</taxon>
        <taxon>Streptophyta</taxon>
        <taxon>Embryophyta</taxon>
        <taxon>Tracheophyta</taxon>
        <taxon>Spermatophyta</taxon>
        <taxon>Magnoliopsida</taxon>
        <taxon>eudicotyledons</taxon>
        <taxon>Gunneridae</taxon>
        <taxon>Pentapetalae</taxon>
        <taxon>asterids</taxon>
        <taxon>lamiids</taxon>
        <taxon>Lamiales</taxon>
        <taxon>Gesneriaceae</taxon>
        <taxon>Didymocarpoideae</taxon>
        <taxon>Trichosporeae</taxon>
        <taxon>Loxocarpinae</taxon>
        <taxon>Dorcoceras</taxon>
    </lineage>
</organism>
<dbReference type="EMBL" id="KQ999963">
    <property type="protein sequence ID" value="KZV40495.1"/>
    <property type="molecule type" value="Genomic_DNA"/>
</dbReference>
<protein>
    <submittedName>
        <fullName evidence="2">Uncharacterized protein</fullName>
    </submittedName>
</protein>